<dbReference type="Proteomes" id="UP000177507">
    <property type="component" value="Unassembled WGS sequence"/>
</dbReference>
<protein>
    <submittedName>
        <fullName evidence="1">Uncharacterized protein</fullName>
    </submittedName>
</protein>
<dbReference type="EMBL" id="MGJI01000022">
    <property type="protein sequence ID" value="OGN04307.1"/>
    <property type="molecule type" value="Genomic_DNA"/>
</dbReference>
<gene>
    <name evidence="1" type="ORF">A2831_01235</name>
</gene>
<dbReference type="AlphaFoldDB" id="A0A1F8ETV8"/>
<evidence type="ECO:0000313" key="1">
    <source>
        <dbReference type="EMBL" id="OGN04307.1"/>
    </source>
</evidence>
<comment type="caution">
    <text evidence="1">The sequence shown here is derived from an EMBL/GenBank/DDBJ whole genome shotgun (WGS) entry which is preliminary data.</text>
</comment>
<sequence length="161" mass="17387">MRKKLSIILFFLAVLLIGLLQFSNKNVAFAQGNSDNVGSHRQKRTFILNSAVDTVIPLPVSNEPVFVMASFSNISGPGGRVTSTGLVAHDTFVYDSATNTTHGTAYPNEPRDSWDRVAWSTGGYLIALLNPSNNNTFVLSLSSAGATNEITHAVLTVTMLW</sequence>
<reference evidence="1 2" key="1">
    <citation type="journal article" date="2016" name="Nat. Commun.">
        <title>Thousands of microbial genomes shed light on interconnected biogeochemical processes in an aquifer system.</title>
        <authorList>
            <person name="Anantharaman K."/>
            <person name="Brown C.T."/>
            <person name="Hug L.A."/>
            <person name="Sharon I."/>
            <person name="Castelle C.J."/>
            <person name="Probst A.J."/>
            <person name="Thomas B.C."/>
            <person name="Singh A."/>
            <person name="Wilkins M.J."/>
            <person name="Karaoz U."/>
            <person name="Brodie E.L."/>
            <person name="Williams K.H."/>
            <person name="Hubbard S.S."/>
            <person name="Banfield J.F."/>
        </authorList>
    </citation>
    <scope>NUCLEOTIDE SEQUENCE [LARGE SCALE GENOMIC DNA]</scope>
</reference>
<proteinExistence type="predicted"/>
<dbReference type="STRING" id="1802668.A2831_01235"/>
<evidence type="ECO:0000313" key="2">
    <source>
        <dbReference type="Proteomes" id="UP000177507"/>
    </source>
</evidence>
<accession>A0A1F8ETV8</accession>
<name>A0A1F8ETV8_9BACT</name>
<organism evidence="1 2">
    <name type="scientific">Candidatus Yanofskybacteria bacterium RIFCSPHIGHO2_01_FULL_44_17</name>
    <dbReference type="NCBI Taxonomy" id="1802668"/>
    <lineage>
        <taxon>Bacteria</taxon>
        <taxon>Candidatus Yanofskyibacteriota</taxon>
    </lineage>
</organism>